<keyword evidence="8" id="KW-1185">Reference proteome</keyword>
<keyword evidence="3" id="KW-0547">Nucleotide-binding</keyword>
<dbReference type="PROSITE" id="PS50893">
    <property type="entry name" value="ABC_TRANSPORTER_2"/>
    <property type="match status" value="1"/>
</dbReference>
<dbReference type="PANTHER" id="PTHR42734:SF5">
    <property type="entry name" value="IRON TRANSPORT SYSTEM ATP-BINDING PROTEIN HI_0361-RELATED"/>
    <property type="match status" value="1"/>
</dbReference>
<dbReference type="InterPro" id="IPR003439">
    <property type="entry name" value="ABC_transporter-like_ATP-bd"/>
</dbReference>
<dbReference type="GO" id="GO:0005524">
    <property type="term" value="F:ATP binding"/>
    <property type="evidence" value="ECO:0007669"/>
    <property type="project" value="UniProtKB-KW"/>
</dbReference>
<dbReference type="SUPFAM" id="SSF52540">
    <property type="entry name" value="P-loop containing nucleoside triphosphate hydrolases"/>
    <property type="match status" value="1"/>
</dbReference>
<evidence type="ECO:0000256" key="3">
    <source>
        <dbReference type="ARBA" id="ARBA00022741"/>
    </source>
</evidence>
<evidence type="ECO:0000256" key="5">
    <source>
        <dbReference type="SAM" id="MobiDB-lite"/>
    </source>
</evidence>
<comment type="similarity">
    <text evidence="1">Belongs to the ABC transporter superfamily.</text>
</comment>
<organism evidence="7 8">
    <name type="scientific">Agrococcus terreus</name>
    <dbReference type="NCBI Taxonomy" id="574649"/>
    <lineage>
        <taxon>Bacteria</taxon>
        <taxon>Bacillati</taxon>
        <taxon>Actinomycetota</taxon>
        <taxon>Actinomycetes</taxon>
        <taxon>Micrococcales</taxon>
        <taxon>Microbacteriaceae</taxon>
        <taxon>Agrococcus</taxon>
    </lineage>
</organism>
<sequence length="260" mass="27548">MLTGVSFDVRPGEAVALIGPNGAGKSTLLAGLIGTAAHAAERWVVPDRADIGLLPQTSTADLDFPVTLEDVVLMGRTARLGMRWPGRADRRIARDAIELVGLGPQRRTRFGALSGGQRQRGLLARALAGEPRLVLLDEPFNGLDRASRDALLGVIERLKAEGVALLITTHDLDLARAACERTLLVNGEQVAFDETACVLTLEQVERTFAAHAIEIDGHTLATTEHHASEHAEHHGLGQHEAHGAPAAPAERPGAASDAAR</sequence>
<dbReference type="Pfam" id="PF00005">
    <property type="entry name" value="ABC_tran"/>
    <property type="match status" value="1"/>
</dbReference>
<proteinExistence type="inferred from homology"/>
<feature type="compositionally biased region" description="Basic and acidic residues" evidence="5">
    <location>
        <begin position="225"/>
        <end position="242"/>
    </location>
</feature>
<reference evidence="8" key="1">
    <citation type="journal article" date="2019" name="Int. J. Syst. Evol. Microbiol.">
        <title>The Global Catalogue of Microorganisms (GCM) 10K type strain sequencing project: providing services to taxonomists for standard genome sequencing and annotation.</title>
        <authorList>
            <consortium name="The Broad Institute Genomics Platform"/>
            <consortium name="The Broad Institute Genome Sequencing Center for Infectious Disease"/>
            <person name="Wu L."/>
            <person name="Ma J."/>
        </authorList>
    </citation>
    <scope>NUCLEOTIDE SEQUENCE [LARGE SCALE GENOMIC DNA]</scope>
    <source>
        <strain evidence="8">CGMCC 1.6960</strain>
    </source>
</reference>
<accession>A0ABQ2KC97</accession>
<dbReference type="SMART" id="SM00382">
    <property type="entry name" value="AAA"/>
    <property type="match status" value="1"/>
</dbReference>
<dbReference type="RefSeq" id="WP_188715085.1">
    <property type="nucleotide sequence ID" value="NZ_BAABBD010000001.1"/>
</dbReference>
<evidence type="ECO:0000313" key="8">
    <source>
        <dbReference type="Proteomes" id="UP000626982"/>
    </source>
</evidence>
<keyword evidence="2" id="KW-0813">Transport</keyword>
<feature type="domain" description="ABC transporter" evidence="6">
    <location>
        <begin position="1"/>
        <end position="212"/>
    </location>
</feature>
<evidence type="ECO:0000256" key="1">
    <source>
        <dbReference type="ARBA" id="ARBA00005417"/>
    </source>
</evidence>
<evidence type="ECO:0000313" key="7">
    <source>
        <dbReference type="EMBL" id="GGN77384.1"/>
    </source>
</evidence>
<dbReference type="InterPro" id="IPR003593">
    <property type="entry name" value="AAA+_ATPase"/>
</dbReference>
<dbReference type="Proteomes" id="UP000626982">
    <property type="component" value="Unassembled WGS sequence"/>
</dbReference>
<gene>
    <name evidence="7" type="ORF">GCM10010968_01910</name>
</gene>
<dbReference type="EMBL" id="BMLM01000001">
    <property type="protein sequence ID" value="GGN77384.1"/>
    <property type="molecule type" value="Genomic_DNA"/>
</dbReference>
<name>A0ABQ2KC97_9MICO</name>
<dbReference type="InterPro" id="IPR027417">
    <property type="entry name" value="P-loop_NTPase"/>
</dbReference>
<feature type="compositionally biased region" description="Low complexity" evidence="5">
    <location>
        <begin position="243"/>
        <end position="260"/>
    </location>
</feature>
<dbReference type="InterPro" id="IPR050153">
    <property type="entry name" value="Metal_Ion_Import_ABC"/>
</dbReference>
<dbReference type="PANTHER" id="PTHR42734">
    <property type="entry name" value="METAL TRANSPORT SYSTEM ATP-BINDING PROTEIN TM_0124-RELATED"/>
    <property type="match status" value="1"/>
</dbReference>
<keyword evidence="4 7" id="KW-0067">ATP-binding</keyword>
<comment type="caution">
    <text evidence="7">The sequence shown here is derived from an EMBL/GenBank/DDBJ whole genome shotgun (WGS) entry which is preliminary data.</text>
</comment>
<dbReference type="Gene3D" id="3.40.50.300">
    <property type="entry name" value="P-loop containing nucleotide triphosphate hydrolases"/>
    <property type="match status" value="1"/>
</dbReference>
<evidence type="ECO:0000256" key="2">
    <source>
        <dbReference type="ARBA" id="ARBA00022448"/>
    </source>
</evidence>
<protein>
    <submittedName>
        <fullName evidence="7">ABC transporter ATP-binding protein</fullName>
    </submittedName>
</protein>
<evidence type="ECO:0000256" key="4">
    <source>
        <dbReference type="ARBA" id="ARBA00022840"/>
    </source>
</evidence>
<feature type="region of interest" description="Disordered" evidence="5">
    <location>
        <begin position="225"/>
        <end position="260"/>
    </location>
</feature>
<evidence type="ECO:0000259" key="6">
    <source>
        <dbReference type="PROSITE" id="PS50893"/>
    </source>
</evidence>